<dbReference type="Pfam" id="PF08937">
    <property type="entry name" value="ThsB_TIR"/>
    <property type="match status" value="1"/>
</dbReference>
<organism evidence="2 3">
    <name type="scientific">Flavobacterium fontis</name>
    <dbReference type="NCBI Taxonomy" id="1124188"/>
    <lineage>
        <taxon>Bacteria</taxon>
        <taxon>Pseudomonadati</taxon>
        <taxon>Bacteroidota</taxon>
        <taxon>Flavobacteriia</taxon>
        <taxon>Flavobacteriales</taxon>
        <taxon>Flavobacteriaceae</taxon>
        <taxon>Flavobacterium</taxon>
    </lineage>
</organism>
<name>A0A1M5EF36_9FLAO</name>
<accession>A0A1M5EF36</accession>
<dbReference type="OrthoDB" id="9809731at2"/>
<evidence type="ECO:0000313" key="2">
    <source>
        <dbReference type="EMBL" id="SHF77681.1"/>
    </source>
</evidence>
<gene>
    <name evidence="2" type="ORF">SAMN05444377_1197</name>
</gene>
<keyword evidence="3" id="KW-1185">Reference proteome</keyword>
<dbReference type="RefSeq" id="WP_073365150.1">
    <property type="nucleotide sequence ID" value="NZ_FQVQ01000019.1"/>
</dbReference>
<sequence length="142" mass="16826">MGFLDWLLGTEETKKETRKRVFISFAIEDVEYRDYLVDQARKKHSPFDFIDMSVKKEWNQNEWKDRCRTKIKRCDGVIALLSKNTHKAGGARWEMKCAREEGVKIIGMHIKKNDRGAIPPELQGKRVILWSWDNLEKFINQL</sequence>
<evidence type="ECO:0000313" key="3">
    <source>
        <dbReference type="Proteomes" id="UP000184147"/>
    </source>
</evidence>
<dbReference type="EMBL" id="FQVQ01000019">
    <property type="protein sequence ID" value="SHF77681.1"/>
    <property type="molecule type" value="Genomic_DNA"/>
</dbReference>
<reference evidence="2 3" key="1">
    <citation type="submission" date="2016-11" db="EMBL/GenBank/DDBJ databases">
        <authorList>
            <person name="Jaros S."/>
            <person name="Januszkiewicz K."/>
            <person name="Wedrychowicz H."/>
        </authorList>
    </citation>
    <scope>NUCLEOTIDE SEQUENCE [LARGE SCALE GENOMIC DNA]</scope>
    <source>
        <strain evidence="2 3">DSM 25660</strain>
    </source>
</reference>
<dbReference type="AlphaFoldDB" id="A0A1M5EF36"/>
<dbReference type="SUPFAM" id="SSF52200">
    <property type="entry name" value="Toll/Interleukin receptor TIR domain"/>
    <property type="match status" value="1"/>
</dbReference>
<evidence type="ECO:0000259" key="1">
    <source>
        <dbReference type="Pfam" id="PF08937"/>
    </source>
</evidence>
<dbReference type="InterPro" id="IPR015032">
    <property type="entry name" value="ThsB__TIR-like_domain"/>
</dbReference>
<dbReference type="Proteomes" id="UP000184147">
    <property type="component" value="Unassembled WGS sequence"/>
</dbReference>
<protein>
    <submittedName>
        <fullName evidence="2">TIR domain-containing protein</fullName>
    </submittedName>
</protein>
<feature type="domain" description="Thoeris protein ThsB TIR-like" evidence="1">
    <location>
        <begin position="22"/>
        <end position="113"/>
    </location>
</feature>
<dbReference type="Gene3D" id="3.40.50.11200">
    <property type="match status" value="1"/>
</dbReference>
<dbReference type="STRING" id="1124188.SAMN05444377_1197"/>
<proteinExistence type="predicted"/>
<dbReference type="InterPro" id="IPR035897">
    <property type="entry name" value="Toll_tir_struct_dom_sf"/>
</dbReference>